<organism evidence="1 2">
    <name type="scientific">Manihot esculenta</name>
    <name type="common">Cassava</name>
    <name type="synonym">Jatropha manihot</name>
    <dbReference type="NCBI Taxonomy" id="3983"/>
    <lineage>
        <taxon>Eukaryota</taxon>
        <taxon>Viridiplantae</taxon>
        <taxon>Streptophyta</taxon>
        <taxon>Embryophyta</taxon>
        <taxon>Tracheophyta</taxon>
        <taxon>Spermatophyta</taxon>
        <taxon>Magnoliopsida</taxon>
        <taxon>eudicotyledons</taxon>
        <taxon>Gunneridae</taxon>
        <taxon>Pentapetalae</taxon>
        <taxon>rosids</taxon>
        <taxon>fabids</taxon>
        <taxon>Malpighiales</taxon>
        <taxon>Euphorbiaceae</taxon>
        <taxon>Crotonoideae</taxon>
        <taxon>Manihoteae</taxon>
        <taxon>Manihot</taxon>
    </lineage>
</organism>
<name>A0ACB7G5L6_MANES</name>
<gene>
    <name evidence="1" type="ORF">MANES_17G002683v8</name>
</gene>
<dbReference type="EMBL" id="CM004403">
    <property type="protein sequence ID" value="KAG8634001.1"/>
    <property type="molecule type" value="Genomic_DNA"/>
</dbReference>
<proteinExistence type="predicted"/>
<evidence type="ECO:0000313" key="2">
    <source>
        <dbReference type="Proteomes" id="UP000091857"/>
    </source>
</evidence>
<evidence type="ECO:0000313" key="1">
    <source>
        <dbReference type="EMBL" id="KAG8634001.1"/>
    </source>
</evidence>
<comment type="caution">
    <text evidence="1">The sequence shown here is derived from an EMBL/GenBank/DDBJ whole genome shotgun (WGS) entry which is preliminary data.</text>
</comment>
<reference evidence="2" key="1">
    <citation type="journal article" date="2016" name="Nat. Biotechnol.">
        <title>Sequencing wild and cultivated cassava and related species reveals extensive interspecific hybridization and genetic diversity.</title>
        <authorList>
            <person name="Bredeson J.V."/>
            <person name="Lyons J.B."/>
            <person name="Prochnik S.E."/>
            <person name="Wu G.A."/>
            <person name="Ha C.M."/>
            <person name="Edsinger-Gonzales E."/>
            <person name="Grimwood J."/>
            <person name="Schmutz J."/>
            <person name="Rabbi I.Y."/>
            <person name="Egesi C."/>
            <person name="Nauluvula P."/>
            <person name="Lebot V."/>
            <person name="Ndunguru J."/>
            <person name="Mkamilo G."/>
            <person name="Bart R.S."/>
            <person name="Setter T.L."/>
            <person name="Gleadow R.M."/>
            <person name="Kulakow P."/>
            <person name="Ferguson M.E."/>
            <person name="Rounsley S."/>
            <person name="Rokhsar D.S."/>
        </authorList>
    </citation>
    <scope>NUCLEOTIDE SEQUENCE [LARGE SCALE GENOMIC DNA]</scope>
    <source>
        <strain evidence="2">cv. AM560-2</strain>
    </source>
</reference>
<keyword evidence="2" id="KW-1185">Reference proteome</keyword>
<protein>
    <submittedName>
        <fullName evidence="1">Uncharacterized protein</fullName>
    </submittedName>
</protein>
<sequence>MERLLNSLSGRSRRTSSSTPKKGKNKEILLAADLDTSLSNWKMPPVSSNAIYSNPFALRSDYVVKTVEHATPVHGELQSMSLLSEQLIRRHQEKYLFLHIGMIQVAVKPATRLGLNTAAMLCVRDKRHNKFNDSLLGVVESSLCDGPIFFQCFPNLTLSLTDPHIMRTLVLDIKTMGYDMAPGSENLILIYRIHYKAMNTVVPNLRDNATKLISPKGTTTLFVTNMSKGNLIVPKPIQWDQVNLPDNWILEEAVLPKKEESTTVQSIVQTNEGSVAISFGRSRSVAERRSYSGVSLFSEPLPPRSSISTPIQRSNSVIGVQRSEEQIATPVYAGSQSPAPRPQSPTPSDMGYDAESILSKSFKIMVLEVEDTPFDKWFGMEIPSKEQRMWHKKYELYKVQKQGSKDFPAFIHHCFSILKRPYPNFDDPSFLATLETHYKTFITPQKKILKEMHPPLTDVTYQPTENTKVECMPFSHDQTSNPASRQQNYTNLSLHTIGQQLTRVENQVSKMAAQPKAMDILPRKEVAETSGTKVEEKVLFKPMDSKNLGLKLSKNEEMLEELTKRLAKLGIKEDPKMKAIAPLTMESEEEKTDQELIQLETMLKESEPAEVNRIKYPKTRVTMDVKPYYPRPSPINLQFEDASYNYMQYDGSSIVEWNIDGLSDYQIRNVLQYMTMYATASRAKGNDDPHTARALIAGFSGQLKGWWDFSVSNDGKAQIFNMVKQEGAQQVPDVVNTLLYTIGLHFIGSVSMFTDRAQEQLINLRCPDLSHFKWYRDTFFSLVFTREDSQNHVWKEKFLAGLPALFAERVRDQIRSKHNGNIPYHDYTYGELASEVVTTGIHLCNELKIHKQMQKERFYGKQILGNFCEQYGLPPIKFPSMKFKGGRRREDDNDRHHRRKRFFANKRPYKEKHIRFSKPESSRKSKERKKPNPGKAEKTIVCYKCGKVGHYANKCRVKQQIQALTIEEDLKEALAKILLNETDSGQETMEINAVDYTTEEEESSTEEEEDQKEDCEGNCDYYKSLCAMNGLLVLTKEDNFILDLIDNIEDPEKKREKLETYIGLYKNKETNTTAQDLTDKKIERRQPSYDLKDILERVKNSKRQKEPTVAELRSELNSVKTEIKEMKERINILELLNEQQQQLAMEEPEEDQGGKDLNNLHYINMADRVITHKWHTRVTIVVHKNYVFETNALIDSGADLNCINEGLVPSKYFSKTLEELHTADGSKMSVKYKLNNTVICNQGTCFEIPFLMVKGLSHPVILGNPFLHMLYPIQITKEGISTKINGKVITFYFNSQPRLKEIDVLKNTVENKTKFVNSLKQEVIYKCIDDRLKEPKIQQRIKAIQEELLNSICAESPDAFWTRKRHVVTLPYDPEFSEKAIPTKARPIAMGPRHLELCKKEIAELEAKGLIRKKNAAELERGALRWIRYPLPNKRDLLNRLYEATIFSKFDMKSGYWQIQIAEEDKYKTAFTVPFGHYEWNKIMNEIFNVYSAFSIVYIDDVLIFSRTIDQHFKHLKMFEKIVKINGLVVSAKKIKIFQTEVRVLGHNISKGTIIPINRAIEFASKFPDEIREKTQLQRFLGSLNYVSDFYKNLAQDAKPLFQRLRKNPPEWTEECTLAVKRIKERVKTLPCLAIPHPESFKIVETDASEKGYETLVRFTSGIWVGPRVNYSTFESDLLNQKFLIRIDYVKNIASKQIFARWQAILSVFDFEIEFIKGEFNSLPDFLTREFLTGHEFKRSNEKII</sequence>
<accession>A0ACB7G5L6</accession>
<dbReference type="Proteomes" id="UP000091857">
    <property type="component" value="Chromosome 17"/>
</dbReference>